<keyword evidence="4" id="KW-0723">Serine/threonine-protein kinase</keyword>
<evidence type="ECO:0000256" key="9">
    <source>
        <dbReference type="ARBA" id="ARBA00022729"/>
    </source>
</evidence>
<keyword evidence="15" id="KW-0472">Membrane</keyword>
<comment type="caution">
    <text evidence="22">The sequence shown here is derived from an EMBL/GenBank/DDBJ whole genome shotgun (WGS) entry which is preliminary data.</text>
</comment>
<dbReference type="PROSITE" id="PS00108">
    <property type="entry name" value="PROTEIN_KINASE_ST"/>
    <property type="match status" value="1"/>
</dbReference>
<evidence type="ECO:0000256" key="5">
    <source>
        <dbReference type="ARBA" id="ARBA00022553"/>
    </source>
</evidence>
<dbReference type="GO" id="GO:0004674">
    <property type="term" value="F:protein serine/threonine kinase activity"/>
    <property type="evidence" value="ECO:0007669"/>
    <property type="project" value="UniProtKB-KW"/>
</dbReference>
<keyword evidence="11 20" id="KW-0547">Nucleotide-binding</keyword>
<keyword evidence="16" id="KW-0675">Receptor</keyword>
<dbReference type="EC" id="2.7.11.1" evidence="2"/>
<dbReference type="GO" id="GO:0009506">
    <property type="term" value="C:plasmodesma"/>
    <property type="evidence" value="ECO:0007669"/>
    <property type="project" value="TreeGrafter"/>
</dbReference>
<feature type="non-terminal residue" evidence="22">
    <location>
        <position position="2021"/>
    </location>
</feature>
<proteinExistence type="predicted"/>
<keyword evidence="12 22" id="KW-0418">Kinase</keyword>
<dbReference type="Pfam" id="PF07714">
    <property type="entry name" value="PK_Tyr_Ser-Thr"/>
    <property type="match status" value="5"/>
</dbReference>
<dbReference type="GO" id="GO:0005524">
    <property type="term" value="F:ATP binding"/>
    <property type="evidence" value="ECO:0007669"/>
    <property type="project" value="UniProtKB-UniRule"/>
</dbReference>
<accession>A0A6L2LZ93</accession>
<organism evidence="22">
    <name type="scientific">Tanacetum cinerariifolium</name>
    <name type="common">Dalmatian daisy</name>
    <name type="synonym">Chrysanthemum cinerariifolium</name>
    <dbReference type="NCBI Taxonomy" id="118510"/>
    <lineage>
        <taxon>Eukaryota</taxon>
        <taxon>Viridiplantae</taxon>
        <taxon>Streptophyta</taxon>
        <taxon>Embryophyta</taxon>
        <taxon>Tracheophyta</taxon>
        <taxon>Spermatophyta</taxon>
        <taxon>Magnoliopsida</taxon>
        <taxon>eudicotyledons</taxon>
        <taxon>Gunneridae</taxon>
        <taxon>Pentapetalae</taxon>
        <taxon>asterids</taxon>
        <taxon>campanulids</taxon>
        <taxon>Asterales</taxon>
        <taxon>Asteraceae</taxon>
        <taxon>Asteroideae</taxon>
        <taxon>Anthemideae</taxon>
        <taxon>Anthemidinae</taxon>
        <taxon>Tanacetum</taxon>
    </lineage>
</organism>
<dbReference type="InterPro" id="IPR011009">
    <property type="entry name" value="Kinase-like_dom_sf"/>
</dbReference>
<evidence type="ECO:0000256" key="20">
    <source>
        <dbReference type="PROSITE-ProRule" id="PRU10141"/>
    </source>
</evidence>
<evidence type="ECO:0000256" key="13">
    <source>
        <dbReference type="ARBA" id="ARBA00022840"/>
    </source>
</evidence>
<evidence type="ECO:0000313" key="22">
    <source>
        <dbReference type="EMBL" id="GEU67106.1"/>
    </source>
</evidence>
<evidence type="ECO:0000256" key="3">
    <source>
        <dbReference type="ARBA" id="ARBA00022475"/>
    </source>
</evidence>
<comment type="subcellular location">
    <subcellularLocation>
        <location evidence="1">Cell membrane</location>
        <topology evidence="1">Single-pass membrane protein</topology>
    </subcellularLocation>
</comment>
<dbReference type="PROSITE" id="PS00107">
    <property type="entry name" value="PROTEIN_KINASE_ATP"/>
    <property type="match status" value="1"/>
</dbReference>
<name>A0A6L2LZ93_TANCI</name>
<feature type="domain" description="Protein kinase" evidence="21">
    <location>
        <begin position="1"/>
        <end position="233"/>
    </location>
</feature>
<dbReference type="FunFam" id="1.10.510.10:FF:000358">
    <property type="entry name" value="Putative leucine-rich repeat receptor-like serine/threonine-protein kinase"/>
    <property type="match status" value="1"/>
</dbReference>
<dbReference type="InterPro" id="IPR008271">
    <property type="entry name" value="Ser/Thr_kinase_AS"/>
</dbReference>
<comment type="catalytic activity">
    <reaction evidence="19">
        <text>L-seryl-[protein] + ATP = O-phospho-L-seryl-[protein] + ADP + H(+)</text>
        <dbReference type="Rhea" id="RHEA:17989"/>
        <dbReference type="Rhea" id="RHEA-COMP:9863"/>
        <dbReference type="Rhea" id="RHEA-COMP:11604"/>
        <dbReference type="ChEBI" id="CHEBI:15378"/>
        <dbReference type="ChEBI" id="CHEBI:29999"/>
        <dbReference type="ChEBI" id="CHEBI:30616"/>
        <dbReference type="ChEBI" id="CHEBI:83421"/>
        <dbReference type="ChEBI" id="CHEBI:456216"/>
        <dbReference type="EC" id="2.7.11.1"/>
    </reaction>
</comment>
<feature type="domain" description="Protein kinase" evidence="21">
    <location>
        <begin position="1952"/>
        <end position="2021"/>
    </location>
</feature>
<protein>
    <recommendedName>
        <fullName evidence="2">non-specific serine/threonine protein kinase</fullName>
        <ecNumber evidence="2">2.7.11.1</ecNumber>
    </recommendedName>
</protein>
<sequence length="2021" mass="232338">MEISMLSSLKHKNLVSLVGFCDENDEKIIIIRRENRGSLENYLSDPMLLTWVRRLEICVGLAHALSYIHYDEQRDFSVIHRHIDSEAVLLNENWEPKLYEFRLSMKIEASQRHLSFDTGTVSIRPEYTDPTYLETKSAHHKSDIYSFGIVMFELLCGRKAVIDENRDNQYLAQLAITHYREKKLNEIIDWDLLKQMDLQSFNIFAEIAYDCLNEDRSERPNIDEIVTSFEKALELQLEHHNAPFDIMSSIAKSHPMSLHGSQKCNAKRNRGWSVEATYIWLPPTTSAIKYLCINIISSSFLDTASVFIDKQIMSSRIHDLTHLKIPLENILSATNNFDDKNVIARGGYENRYKGELFWSGELIQITARRLNKDRNEMFWTEVSMLSSLKHQNLVSLVGFCDENGEKIIINRRQVRGSLDNYLSDAMLLTWVQRLKISVGLARVLSYIHYDEPRNFSVIHRDISVSTILLNDDFEPKLSSFEKSMKIEASVRHHSFHTSKVWCTNGYTDPAYEKTKSVNHKTDMYSFGIVLFELMCGRKSMIANDTNKYLAPAAILLYKEKKLNEIVDWDLWKQMDSQSFDIFAEIAYDCLNDELSQRSKIDEIVPRLEKALELARENRPLISSLKDDLAQFKIPLENILSATNNFDGKNIIGTTEFLKEYRGQHLWNGDLIAIYARRLNKEMGNKYERPFWMEISMLSSLKHKNLVSFIGFCDDNDEKIIIFKLETRGSLSNYLSDPMLLTWVQRLKICVGLGQALSYIHYDEPRDFSIIHRRIDSFLVQLNDNWEPKLSDSGLSMKIKASQRHHSFHSNTPQGTSGYGDPTYIETQTVSHKSDIYSFGVILFELLCGRKSIMDNSDGDHLAPLAVTHYQEKKLDNIIDEDLWKQMDLHSFNMFAEIAYECLAEERSRRPNIDDIVPRLEKVLELARENRPIHAAPNHLAHLRIPLEDIESATNNFDDKNVIGIIGFYKVYKGEVCWYGELIDISAWRLTDRVWDDEKEQQFWMEISMLSSLKHKNLVSIVGFCNEVGEETIIYKYESRGRLDNYLSESMLLPWVKRLEISVGIAHALSYLHYDEPRDFSVVHRNISSKTVRLNNDWEPKLTEFQHSMKIKASERHHAFHTDSIWSTKGYTDPTYLETGSVNHKSDIYSFGIVLFELLCGRESAIAGDINKYLSPVAIFNYREKTLDDIIDPDLWKQMDPQSYNVFAEIAYDCLNEERSQRPNIDDIVTRLEKALQLQLECQNKPEQLVAAAEVEGTSSTREKGLVTSISTGVQSHVSKKSVSSLKDLSHLKLSIEDVTSAANSFTHNFIRDFRFGKICEGRLLHSEQLIDIIAKWFPSGIVKDNSKKFWTEISVLSSLKHKNLVSVIGYHDEEDNQMIIYKKEAKGSLNKYLSDQTLTWIQRLKICLGVANALSYIHYDVARDFSVIHCNITSSKILLDDTWEPKLSGFELSLKNTVARRHRLLLTRDIVKNVYLDPKYKKTGGVTHKSDVYSFGVVLFEVLCGRSAVLPDERLGEGSLSQLAKSHIDDMIDPHLQEQMDPEAFKIFSETTYYCIQEERAKRPHIDQVVNKLEKALHLQWKRENPVDRTSFNRLKEKSLEHLKIGLDLINEATKNFDDAYCIGSGGFGKVYKADLEHFGSSNSSSMEDVNKCDLRRKPSTVAIKRIHNQEGEQGFIAEIETLTTCKHDNIISLLGFCYEGNGAMILVYEHASKGSLEDYLGSSDKMTNLSWMQRIKICLDIAHGLNYIHTNTDHDKQKIIHRDIKSANILLGDNWKAKIADFGLSKFHPANQEASTLNINTIAGTNMYLDPEYQKFGRLNKKSDIYSFGVVLFEILTGRLAYDRIFTDIDGNGIAPIARHHFEKGTLMEIVDPKIKEETDEHVFSLSKGPNKESLDIISEIAIRCIAETQVERPSIDVVINELKKALNFQENHKDSLKLSLEDIKLATQDFSEDNIIGHGDFGNVYRGATHAHGYNMIAAKWLNRKSADGEAEFMTELEILMEYKHENVIGLVGYCDEED</sequence>
<dbReference type="SMART" id="SM00220">
    <property type="entry name" value="S_TKc"/>
    <property type="match status" value="1"/>
</dbReference>
<evidence type="ECO:0000256" key="7">
    <source>
        <dbReference type="ARBA" id="ARBA00022679"/>
    </source>
</evidence>
<evidence type="ECO:0000256" key="11">
    <source>
        <dbReference type="ARBA" id="ARBA00022741"/>
    </source>
</evidence>
<evidence type="ECO:0000256" key="17">
    <source>
        <dbReference type="ARBA" id="ARBA00023180"/>
    </source>
</evidence>
<keyword evidence="3" id="KW-1003">Cell membrane</keyword>
<evidence type="ECO:0000256" key="4">
    <source>
        <dbReference type="ARBA" id="ARBA00022527"/>
    </source>
</evidence>
<dbReference type="EMBL" id="BKCJ010005503">
    <property type="protein sequence ID" value="GEU67106.1"/>
    <property type="molecule type" value="Genomic_DNA"/>
</dbReference>
<keyword evidence="5" id="KW-0597">Phosphoprotein</keyword>
<dbReference type="InterPro" id="IPR000719">
    <property type="entry name" value="Prot_kinase_dom"/>
</dbReference>
<keyword evidence="13 20" id="KW-0067">ATP-binding</keyword>
<evidence type="ECO:0000256" key="12">
    <source>
        <dbReference type="ARBA" id="ARBA00022777"/>
    </source>
</evidence>
<dbReference type="InterPro" id="IPR017441">
    <property type="entry name" value="Protein_kinase_ATP_BS"/>
</dbReference>
<dbReference type="Gene3D" id="1.10.510.10">
    <property type="entry name" value="Transferase(Phosphotransferase) domain 1"/>
    <property type="match status" value="6"/>
</dbReference>
<dbReference type="Pfam" id="PF00069">
    <property type="entry name" value="Pkinase"/>
    <property type="match status" value="2"/>
</dbReference>
<keyword evidence="17" id="KW-0325">Glycoprotein</keyword>
<reference evidence="22" key="1">
    <citation type="journal article" date="2019" name="Sci. Rep.">
        <title>Draft genome of Tanacetum cinerariifolium, the natural source of mosquito coil.</title>
        <authorList>
            <person name="Yamashiro T."/>
            <person name="Shiraishi A."/>
            <person name="Satake H."/>
            <person name="Nakayama K."/>
        </authorList>
    </citation>
    <scope>NUCLEOTIDE SEQUENCE</scope>
</reference>
<keyword evidence="10" id="KW-0677">Repeat</keyword>
<keyword evidence="7" id="KW-0808">Transferase</keyword>
<evidence type="ECO:0000256" key="14">
    <source>
        <dbReference type="ARBA" id="ARBA00022989"/>
    </source>
</evidence>
<dbReference type="GO" id="GO:0005886">
    <property type="term" value="C:plasma membrane"/>
    <property type="evidence" value="ECO:0007669"/>
    <property type="project" value="UniProtKB-SubCell"/>
</dbReference>
<feature type="domain" description="Protein kinase" evidence="21">
    <location>
        <begin position="1617"/>
        <end position="1928"/>
    </location>
</feature>
<feature type="domain" description="Protein kinase" evidence="21">
    <location>
        <begin position="1309"/>
        <end position="1577"/>
    </location>
</feature>
<dbReference type="PANTHER" id="PTHR27003:SF471">
    <property type="entry name" value="VASCULAR ENDOTHELIAL GROWTH FACTOR RECEPTOR 2 (VEGFR2)-RELATED"/>
    <property type="match status" value="1"/>
</dbReference>
<feature type="binding site" evidence="20">
    <location>
        <position position="1982"/>
    </location>
    <ligand>
        <name>ATP</name>
        <dbReference type="ChEBI" id="CHEBI:30616"/>
    </ligand>
</feature>
<dbReference type="PANTHER" id="PTHR27003">
    <property type="entry name" value="OS07G0166700 PROTEIN"/>
    <property type="match status" value="1"/>
</dbReference>
<evidence type="ECO:0000256" key="2">
    <source>
        <dbReference type="ARBA" id="ARBA00012513"/>
    </source>
</evidence>
<feature type="domain" description="Protein kinase" evidence="21">
    <location>
        <begin position="956"/>
        <end position="1235"/>
    </location>
</feature>
<evidence type="ECO:0000256" key="16">
    <source>
        <dbReference type="ARBA" id="ARBA00023170"/>
    </source>
</evidence>
<feature type="domain" description="Protein kinase" evidence="21">
    <location>
        <begin position="337"/>
        <end position="611"/>
    </location>
</feature>
<evidence type="ECO:0000256" key="18">
    <source>
        <dbReference type="ARBA" id="ARBA00047899"/>
    </source>
</evidence>
<evidence type="ECO:0000256" key="19">
    <source>
        <dbReference type="ARBA" id="ARBA00048679"/>
    </source>
</evidence>
<keyword evidence="9" id="KW-0732">Signal</keyword>
<dbReference type="PROSITE" id="PS50011">
    <property type="entry name" value="PROTEIN_KINASE_DOM"/>
    <property type="match status" value="7"/>
</dbReference>
<dbReference type="InterPro" id="IPR045272">
    <property type="entry name" value="ANXUR1/2-like"/>
</dbReference>
<comment type="catalytic activity">
    <reaction evidence="18">
        <text>L-threonyl-[protein] + ATP = O-phospho-L-threonyl-[protein] + ADP + H(+)</text>
        <dbReference type="Rhea" id="RHEA:46608"/>
        <dbReference type="Rhea" id="RHEA-COMP:11060"/>
        <dbReference type="Rhea" id="RHEA-COMP:11605"/>
        <dbReference type="ChEBI" id="CHEBI:15378"/>
        <dbReference type="ChEBI" id="CHEBI:30013"/>
        <dbReference type="ChEBI" id="CHEBI:30616"/>
        <dbReference type="ChEBI" id="CHEBI:61977"/>
        <dbReference type="ChEBI" id="CHEBI:456216"/>
        <dbReference type="EC" id="2.7.11.1"/>
    </reaction>
</comment>
<feature type="domain" description="Protein kinase" evidence="21">
    <location>
        <begin position="645"/>
        <end position="923"/>
    </location>
</feature>
<dbReference type="SUPFAM" id="SSF56112">
    <property type="entry name" value="Protein kinase-like (PK-like)"/>
    <property type="match status" value="7"/>
</dbReference>
<gene>
    <name evidence="22" type="ORF">Tci_039084</name>
</gene>
<dbReference type="Gene3D" id="3.30.200.20">
    <property type="entry name" value="Phosphorylase Kinase, domain 1"/>
    <property type="match status" value="7"/>
</dbReference>
<evidence type="ECO:0000256" key="8">
    <source>
        <dbReference type="ARBA" id="ARBA00022692"/>
    </source>
</evidence>
<keyword evidence="8" id="KW-0812">Transmembrane</keyword>
<evidence type="ECO:0000256" key="10">
    <source>
        <dbReference type="ARBA" id="ARBA00022737"/>
    </source>
</evidence>
<evidence type="ECO:0000256" key="6">
    <source>
        <dbReference type="ARBA" id="ARBA00022614"/>
    </source>
</evidence>
<dbReference type="GO" id="GO:0004714">
    <property type="term" value="F:transmembrane receptor protein tyrosine kinase activity"/>
    <property type="evidence" value="ECO:0007669"/>
    <property type="project" value="InterPro"/>
</dbReference>
<keyword evidence="14" id="KW-1133">Transmembrane helix</keyword>
<keyword evidence="6" id="KW-0433">Leucine-rich repeat</keyword>
<evidence type="ECO:0000259" key="21">
    <source>
        <dbReference type="PROSITE" id="PS50011"/>
    </source>
</evidence>
<evidence type="ECO:0000256" key="1">
    <source>
        <dbReference type="ARBA" id="ARBA00004162"/>
    </source>
</evidence>
<dbReference type="InterPro" id="IPR001245">
    <property type="entry name" value="Ser-Thr/Tyr_kinase_cat_dom"/>
</dbReference>
<evidence type="ECO:0000256" key="15">
    <source>
        <dbReference type="ARBA" id="ARBA00023136"/>
    </source>
</evidence>